<evidence type="ECO:0000313" key="2">
    <source>
        <dbReference type="EMBL" id="KAK1518169.1"/>
    </source>
</evidence>
<reference evidence="2 3" key="1">
    <citation type="submission" date="2016-10" db="EMBL/GenBank/DDBJ databases">
        <title>The genome sequence of Colletotrichum fioriniae PJ7.</title>
        <authorList>
            <person name="Baroncelli R."/>
        </authorList>
    </citation>
    <scope>NUCLEOTIDE SEQUENCE [LARGE SCALE GENOMIC DNA]</scope>
    <source>
        <strain evidence="2 3">IMI 384185</strain>
    </source>
</reference>
<accession>A0ABQ9RXW5</accession>
<evidence type="ECO:0000313" key="3">
    <source>
        <dbReference type="Proteomes" id="UP001241169"/>
    </source>
</evidence>
<sequence length="137" mass="15268">MSGSRLNAQSKGRAKLCIRWNVEFPDESGQQDAASSPRAMAPMGKKESTRDPADQGQGWRGRLGCHRDTSPTTPPCPPQITTFRNPRVHLTRTHSDTVLYTLVALSRSRVPPRRASMRSRSSNTLFHDPIWEDLGEG</sequence>
<evidence type="ECO:0000256" key="1">
    <source>
        <dbReference type="SAM" id="MobiDB-lite"/>
    </source>
</evidence>
<dbReference type="GeneID" id="85383965"/>
<organism evidence="2 3">
    <name type="scientific">Colletotrichum paranaense</name>
    <dbReference type="NCBI Taxonomy" id="1914294"/>
    <lineage>
        <taxon>Eukaryota</taxon>
        <taxon>Fungi</taxon>
        <taxon>Dikarya</taxon>
        <taxon>Ascomycota</taxon>
        <taxon>Pezizomycotina</taxon>
        <taxon>Sordariomycetes</taxon>
        <taxon>Hypocreomycetidae</taxon>
        <taxon>Glomerellales</taxon>
        <taxon>Glomerellaceae</taxon>
        <taxon>Colletotrichum</taxon>
        <taxon>Colletotrichum acutatum species complex</taxon>
    </lineage>
</organism>
<feature type="region of interest" description="Disordered" evidence="1">
    <location>
        <begin position="26"/>
        <end position="83"/>
    </location>
</feature>
<keyword evidence="3" id="KW-1185">Reference proteome</keyword>
<gene>
    <name evidence="2" type="ORF">CPAR01_15818</name>
</gene>
<proteinExistence type="predicted"/>
<feature type="compositionally biased region" description="Basic and acidic residues" evidence="1">
    <location>
        <begin position="44"/>
        <end position="53"/>
    </location>
</feature>
<name>A0ABQ9RXW5_9PEZI</name>
<dbReference type="RefSeq" id="XP_060341255.1">
    <property type="nucleotide sequence ID" value="XM_060500066.1"/>
</dbReference>
<dbReference type="EMBL" id="MOPA01000021">
    <property type="protein sequence ID" value="KAK1518169.1"/>
    <property type="molecule type" value="Genomic_DNA"/>
</dbReference>
<protein>
    <submittedName>
        <fullName evidence="2">Uncharacterized protein</fullName>
    </submittedName>
</protein>
<dbReference type="Proteomes" id="UP001241169">
    <property type="component" value="Unassembled WGS sequence"/>
</dbReference>
<comment type="caution">
    <text evidence="2">The sequence shown here is derived from an EMBL/GenBank/DDBJ whole genome shotgun (WGS) entry which is preliminary data.</text>
</comment>